<keyword evidence="7" id="KW-0378">Hydrolase</keyword>
<evidence type="ECO:0000256" key="6">
    <source>
        <dbReference type="ARBA" id="ARBA00022490"/>
    </source>
</evidence>
<dbReference type="Proteomes" id="UP000594262">
    <property type="component" value="Unplaced"/>
</dbReference>
<dbReference type="InterPro" id="IPR001375">
    <property type="entry name" value="Peptidase_S9_cat"/>
</dbReference>
<dbReference type="EnsemblMetazoa" id="CLYHEMT018771.1">
    <property type="protein sequence ID" value="CLYHEMP018771.1"/>
    <property type="gene ID" value="CLYHEMG018771"/>
</dbReference>
<protein>
    <recommendedName>
        <fullName evidence="5">acylaminoacyl-peptidase</fullName>
        <ecNumber evidence="5">3.4.19.1</ecNumber>
    </recommendedName>
</protein>
<name>A0A7M5X6W1_9CNID</name>
<feature type="domain" description="Peptidase S9 prolyl oligopeptidase catalytic" evidence="8">
    <location>
        <begin position="480"/>
        <end position="687"/>
    </location>
</feature>
<keyword evidence="11" id="KW-1185">Reference proteome</keyword>
<evidence type="ECO:0000256" key="7">
    <source>
        <dbReference type="ARBA" id="ARBA00022801"/>
    </source>
</evidence>
<dbReference type="GO" id="GO:0005737">
    <property type="term" value="C:cytoplasm"/>
    <property type="evidence" value="ECO:0007669"/>
    <property type="project" value="UniProtKB-SubCell"/>
</dbReference>
<dbReference type="GeneID" id="136813611"/>
<evidence type="ECO:0000256" key="4">
    <source>
        <dbReference type="ARBA" id="ARBA00011881"/>
    </source>
</evidence>
<dbReference type="SUPFAM" id="SSF82171">
    <property type="entry name" value="DPP6 N-terminal domain-like"/>
    <property type="match status" value="1"/>
</dbReference>
<sequence length="690" mass="78412">MELSLEKAAKVFQDASIPMIDSVFVDQSEEGKATFRLIWQQNDHAALQKKNFSTSYKLDTEKSEFESIGFPSDLSNEILLETVSKSKEKRAVIKKSTKQNTQCYFLEVWSMSRLIKTVDLSAHAKHGIVHADLFFSSFTWDQKEEKLLYVAEKKKPRSRGFFEQGEASLETNIGNQYDYEESWGEMLYDIITPTICIFDVPSETLYTLEHEDLESYSLAQPQWGPNNSIVVCGYKKEPFRLGKFYCENRESNIFVLEYDSEFKVQSAQNITKNIVQGKSNNWCPRVNNSFEKFVFMHCPLAEEGNPHGTNSVIYTCDFSSKKLSKVELEPMFITNFPSQIWFDDNLHIAFQIKRDGLSHIVVVNTVSGNVMKSDNQCFRLFGVVNSFAIWCSSILGMNEMVLVLYEHKASEGTFVRHQVKPLEFTMKTDYSKILLRDIPNICSWVVYPRNSSAEKMPLIVWAHGGPHTVFTIDYDPLVTAFCQLGFAVLLVNYTGSTSFSKKSLLELPGKIGSRDVIEVQAMVTACIAKFKGRLDENNVFYFGGSHGGFLGAHLMGQYPDFYRAAAIRNPVIEISSMSLLSDIPDWSYFESGLEYNQGKIPTEADFSTMLGKSPIVNVGKIKNPILIFVGEKDARVPPSQGKAFYRVLKGNGKTVKLISYPEGSHPLKNVKVQGDFFMNTVKWFFGYYKH</sequence>
<dbReference type="PANTHER" id="PTHR42776:SF4">
    <property type="entry name" value="ACYLAMINO-ACID-RELEASING ENZYME"/>
    <property type="match status" value="1"/>
</dbReference>
<evidence type="ECO:0000259" key="8">
    <source>
        <dbReference type="Pfam" id="PF00326"/>
    </source>
</evidence>
<proteinExistence type="inferred from homology"/>
<accession>A0A7M5X6W1</accession>
<evidence type="ECO:0000256" key="2">
    <source>
        <dbReference type="ARBA" id="ARBA00004496"/>
    </source>
</evidence>
<comment type="catalytic activity">
    <reaction evidence="1">
        <text>Cleavage of an N-acetyl or N-formyl amino acid from the N-terminus of a polypeptide.</text>
        <dbReference type="EC" id="3.4.19.1"/>
    </reaction>
</comment>
<dbReference type="OrthoDB" id="6021732at2759"/>
<dbReference type="Pfam" id="PF00326">
    <property type="entry name" value="Peptidase_S9"/>
    <property type="match status" value="1"/>
</dbReference>
<dbReference type="AlphaFoldDB" id="A0A7M5X6W1"/>
<dbReference type="Gene3D" id="3.40.50.1820">
    <property type="entry name" value="alpha/beta hydrolase"/>
    <property type="match status" value="1"/>
</dbReference>
<dbReference type="EC" id="3.4.19.1" evidence="5"/>
<dbReference type="SUPFAM" id="SSF53474">
    <property type="entry name" value="alpha/beta-Hydrolases"/>
    <property type="match status" value="1"/>
</dbReference>
<evidence type="ECO:0000256" key="5">
    <source>
        <dbReference type="ARBA" id="ARBA00012917"/>
    </source>
</evidence>
<dbReference type="InterPro" id="IPR045550">
    <property type="entry name" value="AARE_N"/>
</dbReference>
<dbReference type="Pfam" id="PF19283">
    <property type="entry name" value="APEH_N"/>
    <property type="match status" value="1"/>
</dbReference>
<evidence type="ECO:0000313" key="11">
    <source>
        <dbReference type="Proteomes" id="UP000594262"/>
    </source>
</evidence>
<evidence type="ECO:0000256" key="1">
    <source>
        <dbReference type="ARBA" id="ARBA00000721"/>
    </source>
</evidence>
<dbReference type="GO" id="GO:0006508">
    <property type="term" value="P:proteolysis"/>
    <property type="evidence" value="ECO:0007669"/>
    <property type="project" value="InterPro"/>
</dbReference>
<comment type="similarity">
    <text evidence="3">Belongs to the peptidase S9C family.</text>
</comment>
<dbReference type="GO" id="GO:0004252">
    <property type="term" value="F:serine-type endopeptidase activity"/>
    <property type="evidence" value="ECO:0007669"/>
    <property type="project" value="TreeGrafter"/>
</dbReference>
<evidence type="ECO:0000313" key="10">
    <source>
        <dbReference type="EnsemblMetazoa" id="CLYHEMP018771.1"/>
    </source>
</evidence>
<dbReference type="RefSeq" id="XP_066926216.1">
    <property type="nucleotide sequence ID" value="XM_067070115.1"/>
</dbReference>
<dbReference type="GO" id="GO:0008242">
    <property type="term" value="F:omega peptidase activity"/>
    <property type="evidence" value="ECO:0007669"/>
    <property type="project" value="UniProtKB-EC"/>
</dbReference>
<feature type="domain" description="Acylamino-acid-releasing enzyme N-terminal" evidence="9">
    <location>
        <begin position="10"/>
        <end position="321"/>
    </location>
</feature>
<evidence type="ECO:0000256" key="3">
    <source>
        <dbReference type="ARBA" id="ARBA00010040"/>
    </source>
</evidence>
<comment type="subcellular location">
    <subcellularLocation>
        <location evidence="2">Cytoplasm</location>
    </subcellularLocation>
</comment>
<reference evidence="10" key="1">
    <citation type="submission" date="2021-01" db="UniProtKB">
        <authorList>
            <consortium name="EnsemblMetazoa"/>
        </authorList>
    </citation>
    <scope>IDENTIFICATION</scope>
</reference>
<dbReference type="PANTHER" id="PTHR42776">
    <property type="entry name" value="SERINE PEPTIDASE S9 FAMILY MEMBER"/>
    <property type="match status" value="1"/>
</dbReference>
<evidence type="ECO:0000259" key="9">
    <source>
        <dbReference type="Pfam" id="PF19283"/>
    </source>
</evidence>
<organism evidence="10 11">
    <name type="scientific">Clytia hemisphaerica</name>
    <dbReference type="NCBI Taxonomy" id="252671"/>
    <lineage>
        <taxon>Eukaryota</taxon>
        <taxon>Metazoa</taxon>
        <taxon>Cnidaria</taxon>
        <taxon>Hydrozoa</taxon>
        <taxon>Hydroidolina</taxon>
        <taxon>Leptothecata</taxon>
        <taxon>Obeliida</taxon>
        <taxon>Clytiidae</taxon>
        <taxon>Clytia</taxon>
    </lineage>
</organism>
<comment type="subunit">
    <text evidence="4">Homotetramer.</text>
</comment>
<dbReference type="InterPro" id="IPR029058">
    <property type="entry name" value="AB_hydrolase_fold"/>
</dbReference>
<keyword evidence="6" id="KW-0963">Cytoplasm</keyword>